<proteinExistence type="predicted"/>
<sequence>MQQWAGYLRSAPVSDGRIVSGGLGQARDLLERIVEGIAEDDVAGAAELLVADGASEIPLVCVDNMVSMEGDAIRDSVEIVSGDSDTPDDFALDEIAFVDGSTFCIVPLLPELRDTKDDVT</sequence>
<keyword evidence="2" id="KW-1185">Reference proteome</keyword>
<organism evidence="1 2">
    <name type="scientific">Pleurodeles waltl</name>
    <name type="common">Iberian ribbed newt</name>
    <dbReference type="NCBI Taxonomy" id="8319"/>
    <lineage>
        <taxon>Eukaryota</taxon>
        <taxon>Metazoa</taxon>
        <taxon>Chordata</taxon>
        <taxon>Craniata</taxon>
        <taxon>Vertebrata</taxon>
        <taxon>Euteleostomi</taxon>
        <taxon>Amphibia</taxon>
        <taxon>Batrachia</taxon>
        <taxon>Caudata</taxon>
        <taxon>Salamandroidea</taxon>
        <taxon>Salamandridae</taxon>
        <taxon>Pleurodelinae</taxon>
        <taxon>Pleurodeles</taxon>
    </lineage>
</organism>
<dbReference type="Proteomes" id="UP001066276">
    <property type="component" value="Chromosome 6"/>
</dbReference>
<evidence type="ECO:0000313" key="1">
    <source>
        <dbReference type="EMBL" id="KAJ1144179.1"/>
    </source>
</evidence>
<evidence type="ECO:0000313" key="2">
    <source>
        <dbReference type="Proteomes" id="UP001066276"/>
    </source>
</evidence>
<comment type="caution">
    <text evidence="1">The sequence shown here is derived from an EMBL/GenBank/DDBJ whole genome shotgun (WGS) entry which is preliminary data.</text>
</comment>
<reference evidence="1" key="1">
    <citation type="journal article" date="2022" name="bioRxiv">
        <title>Sequencing and chromosome-scale assembly of the giantPleurodeles waltlgenome.</title>
        <authorList>
            <person name="Brown T."/>
            <person name="Elewa A."/>
            <person name="Iarovenko S."/>
            <person name="Subramanian E."/>
            <person name="Araus A.J."/>
            <person name="Petzold A."/>
            <person name="Susuki M."/>
            <person name="Suzuki K.-i.T."/>
            <person name="Hayashi T."/>
            <person name="Toyoda A."/>
            <person name="Oliveira C."/>
            <person name="Osipova E."/>
            <person name="Leigh N.D."/>
            <person name="Simon A."/>
            <person name="Yun M.H."/>
        </authorList>
    </citation>
    <scope>NUCLEOTIDE SEQUENCE</scope>
    <source>
        <strain evidence="1">20211129_DDA</strain>
        <tissue evidence="1">Liver</tissue>
    </source>
</reference>
<protein>
    <submittedName>
        <fullName evidence="1">Uncharacterized protein</fullName>
    </submittedName>
</protein>
<gene>
    <name evidence="1" type="ORF">NDU88_010481</name>
</gene>
<dbReference type="EMBL" id="JANPWB010000010">
    <property type="protein sequence ID" value="KAJ1144179.1"/>
    <property type="molecule type" value="Genomic_DNA"/>
</dbReference>
<dbReference type="AlphaFoldDB" id="A0AAV7QUJ1"/>
<accession>A0AAV7QUJ1</accession>
<name>A0AAV7QUJ1_PLEWA</name>